<name>A0A0B3VM25_9FIRM</name>
<evidence type="ECO:0000313" key="1">
    <source>
        <dbReference type="EMBL" id="KHS57831.1"/>
    </source>
</evidence>
<evidence type="ECO:0000313" key="2">
    <source>
        <dbReference type="Proteomes" id="UP000031189"/>
    </source>
</evidence>
<keyword evidence="2" id="KW-1185">Reference proteome</keyword>
<accession>A0A0B3VM25</accession>
<dbReference type="RefSeq" id="WP_039679113.1">
    <property type="nucleotide sequence ID" value="NZ_JAXECK010000012.1"/>
</dbReference>
<protein>
    <submittedName>
        <fullName evidence="1">Uncharacterized protein</fullName>
    </submittedName>
</protein>
<dbReference type="Proteomes" id="UP000031189">
    <property type="component" value="Unassembled WGS sequence"/>
</dbReference>
<proteinExistence type="predicted"/>
<gene>
    <name evidence="1" type="ORF">QX51_06655</name>
</gene>
<organism evidence="1 2">
    <name type="scientific">Terrisporobacter othiniensis</name>
    <dbReference type="NCBI Taxonomy" id="1577792"/>
    <lineage>
        <taxon>Bacteria</taxon>
        <taxon>Bacillati</taxon>
        <taxon>Bacillota</taxon>
        <taxon>Clostridia</taxon>
        <taxon>Peptostreptococcales</taxon>
        <taxon>Peptostreptococcaceae</taxon>
        <taxon>Terrisporobacter</taxon>
    </lineage>
</organism>
<dbReference type="STRING" id="1577792.QX51_06655"/>
<dbReference type="AlphaFoldDB" id="A0A0B3VM25"/>
<reference evidence="1 2" key="1">
    <citation type="submission" date="2014-12" db="EMBL/GenBank/DDBJ databases">
        <title>Draft genome sequence of Terrisporobacter sp. 08-306576, isolated from the blood culture of a bacteremia patient.</title>
        <authorList>
            <person name="Lund L.C."/>
            <person name="Sydenham T.V."/>
            <person name="Hogh S.V."/>
            <person name="Skov M.N."/>
            <person name="Kemp M."/>
            <person name="Justesen U.S."/>
        </authorList>
    </citation>
    <scope>NUCLEOTIDE SEQUENCE [LARGE SCALE GENOMIC DNA]</scope>
    <source>
        <strain evidence="1 2">08-306576</strain>
    </source>
</reference>
<comment type="caution">
    <text evidence="1">The sequence shown here is derived from an EMBL/GenBank/DDBJ whole genome shotgun (WGS) entry which is preliminary data.</text>
</comment>
<dbReference type="EMBL" id="JWHR01000064">
    <property type="protein sequence ID" value="KHS57831.1"/>
    <property type="molecule type" value="Genomic_DNA"/>
</dbReference>
<sequence length="145" mass="17879">MSKFRKRIHRITEFNKCLDIIEDNLSYPTESILKIFRERGYSEKVLNNMMKNFYISDKGYNKIIRTYIKRRKNKENLLKRTRFICKEDKYDTFNIKRHILLDIVCSYNFCNLPMKYISYYLNDKRWINSNIEEIFDLNKYLIKGI</sequence>